<dbReference type="PANTHER" id="PTHR30204">
    <property type="entry name" value="REDOX-CYCLING DRUG-SENSING TRANSCRIPTIONAL ACTIVATOR SOXR"/>
    <property type="match status" value="1"/>
</dbReference>
<accession>V2TLW7</accession>
<reference evidence="3 4" key="1">
    <citation type="submission" date="2013-10" db="EMBL/GenBank/DDBJ databases">
        <title>The Genome Sequence of Acinetobacter nectaris CIP 110549.</title>
        <authorList>
            <consortium name="The Broad Institute Genomics Platform"/>
            <consortium name="The Broad Institute Genome Sequencing Center for Infectious Disease"/>
            <person name="Cerqueira G."/>
            <person name="Feldgarden M."/>
            <person name="Courvalin P."/>
            <person name="Grillot-Courvalin C."/>
            <person name="Clermont D."/>
            <person name="Rocha E."/>
            <person name="Yoon E.-J."/>
            <person name="Nemec A."/>
            <person name="Young S.K."/>
            <person name="Zeng Q."/>
            <person name="Gargeya S."/>
            <person name="Fitzgerald M."/>
            <person name="Abouelleil A."/>
            <person name="Alvarado L."/>
            <person name="Berlin A.M."/>
            <person name="Chapman S.B."/>
            <person name="Gainer-Dewar J."/>
            <person name="Goldberg J."/>
            <person name="Gnerre S."/>
            <person name="Griggs A."/>
            <person name="Gujja S."/>
            <person name="Hansen M."/>
            <person name="Howarth C."/>
            <person name="Imamovic A."/>
            <person name="Ireland A."/>
            <person name="Larimer J."/>
            <person name="McCowan C."/>
            <person name="Murphy C."/>
            <person name="Pearson M."/>
            <person name="Poon T.W."/>
            <person name="Priest M."/>
            <person name="Roberts A."/>
            <person name="Saif S."/>
            <person name="Shea T."/>
            <person name="Sykes S."/>
            <person name="Wortman J."/>
            <person name="Nusbaum C."/>
            <person name="Birren B."/>
        </authorList>
    </citation>
    <scope>NUCLEOTIDE SEQUENCE [LARGE SCALE GENOMIC DNA]</scope>
    <source>
        <strain evidence="3 4">CIP 110549</strain>
    </source>
</reference>
<dbReference type="AlphaFoldDB" id="V2TLW7"/>
<dbReference type="EMBL" id="AYER01000006">
    <property type="protein sequence ID" value="ESK38841.1"/>
    <property type="molecule type" value="Genomic_DNA"/>
</dbReference>
<dbReference type="HOGENOM" id="CLU_060077_2_0_6"/>
<keyword evidence="4" id="KW-1185">Reference proteome</keyword>
<evidence type="ECO:0000256" key="1">
    <source>
        <dbReference type="ARBA" id="ARBA00023125"/>
    </source>
</evidence>
<dbReference type="SUPFAM" id="SSF46955">
    <property type="entry name" value="Putative DNA-binding domain"/>
    <property type="match status" value="1"/>
</dbReference>
<dbReference type="eggNOG" id="COG0789">
    <property type="taxonomic scope" value="Bacteria"/>
</dbReference>
<dbReference type="InterPro" id="IPR009061">
    <property type="entry name" value="DNA-bd_dom_put_sf"/>
</dbReference>
<dbReference type="PATRIC" id="fig|1392540.3.peg.1609"/>
<dbReference type="InterPro" id="IPR000551">
    <property type="entry name" value="MerR-type_HTH_dom"/>
</dbReference>
<gene>
    <name evidence="3" type="ORF">P256_01660</name>
</gene>
<name>V2TLW7_9GAMM</name>
<sequence length="147" mass="17099">MKFTIGELAKKTKLSADAIRFYEKRKLIAPAKRAENNYRYYDEDSFTRLTFIRHCRELGMSLKEIEALHLQLQHPLNNCAEVKQVITDHLQHVEEKIAQLEVFKTQLAQLKNSCHSDETIQACQIIQALQRSDEEQAFGQVTTIDLH</sequence>
<evidence type="ECO:0000313" key="4">
    <source>
        <dbReference type="Proteomes" id="UP000023785"/>
    </source>
</evidence>
<dbReference type="InterPro" id="IPR047057">
    <property type="entry name" value="MerR_fam"/>
</dbReference>
<dbReference type="PANTHER" id="PTHR30204:SF92">
    <property type="entry name" value="HTH-TYPE TRANSCRIPTIONAL REGULATOR ZNTR"/>
    <property type="match status" value="1"/>
</dbReference>
<dbReference type="STRING" id="1392540.P256_01660"/>
<dbReference type="Gene3D" id="1.10.1660.10">
    <property type="match status" value="1"/>
</dbReference>
<dbReference type="OrthoDB" id="9808480at2"/>
<organism evidence="3 4">
    <name type="scientific">Acinetobacter nectaris CIP 110549</name>
    <dbReference type="NCBI Taxonomy" id="1392540"/>
    <lineage>
        <taxon>Bacteria</taxon>
        <taxon>Pseudomonadati</taxon>
        <taxon>Pseudomonadota</taxon>
        <taxon>Gammaproteobacteria</taxon>
        <taxon>Moraxellales</taxon>
        <taxon>Moraxellaceae</taxon>
        <taxon>Acinetobacter</taxon>
    </lineage>
</organism>
<dbReference type="GO" id="GO:0003677">
    <property type="term" value="F:DNA binding"/>
    <property type="evidence" value="ECO:0007669"/>
    <property type="project" value="UniProtKB-KW"/>
</dbReference>
<dbReference type="PROSITE" id="PS50937">
    <property type="entry name" value="HTH_MERR_2"/>
    <property type="match status" value="1"/>
</dbReference>
<comment type="caution">
    <text evidence="3">The sequence shown here is derived from an EMBL/GenBank/DDBJ whole genome shotgun (WGS) entry which is preliminary data.</text>
</comment>
<dbReference type="GO" id="GO:0003700">
    <property type="term" value="F:DNA-binding transcription factor activity"/>
    <property type="evidence" value="ECO:0007669"/>
    <property type="project" value="InterPro"/>
</dbReference>
<dbReference type="PRINTS" id="PR00040">
    <property type="entry name" value="HTHMERR"/>
</dbReference>
<keyword evidence="1" id="KW-0238">DNA-binding</keyword>
<dbReference type="Proteomes" id="UP000023785">
    <property type="component" value="Unassembled WGS sequence"/>
</dbReference>
<evidence type="ECO:0000259" key="2">
    <source>
        <dbReference type="PROSITE" id="PS50937"/>
    </source>
</evidence>
<proteinExistence type="predicted"/>
<dbReference type="Pfam" id="PF13411">
    <property type="entry name" value="MerR_1"/>
    <property type="match status" value="1"/>
</dbReference>
<protein>
    <recommendedName>
        <fullName evidence="2">HTH merR-type domain-containing protein</fullName>
    </recommendedName>
</protein>
<evidence type="ECO:0000313" key="3">
    <source>
        <dbReference type="EMBL" id="ESK38841.1"/>
    </source>
</evidence>
<dbReference type="RefSeq" id="WP_023273280.1">
    <property type="nucleotide sequence ID" value="NZ_KI530723.1"/>
</dbReference>
<dbReference type="SMART" id="SM00422">
    <property type="entry name" value="HTH_MERR"/>
    <property type="match status" value="1"/>
</dbReference>
<feature type="domain" description="HTH merR-type" evidence="2">
    <location>
        <begin position="2"/>
        <end position="71"/>
    </location>
</feature>